<evidence type="ECO:0000259" key="1">
    <source>
        <dbReference type="PROSITE" id="PS50213"/>
    </source>
</evidence>
<dbReference type="SUPFAM" id="SSF82153">
    <property type="entry name" value="FAS1 domain"/>
    <property type="match status" value="1"/>
</dbReference>
<evidence type="ECO:0000313" key="2">
    <source>
        <dbReference type="EMBL" id="KAJ8302287.1"/>
    </source>
</evidence>
<accession>A0ABQ9EAD8</accession>
<dbReference type="PANTHER" id="PTHR10900:SF77">
    <property type="entry name" value="FI19380P1"/>
    <property type="match status" value="1"/>
</dbReference>
<dbReference type="Gene3D" id="3.90.190.10">
    <property type="entry name" value="Protein tyrosine phosphatase superfamily"/>
    <property type="match status" value="1"/>
</dbReference>
<dbReference type="PANTHER" id="PTHR10900">
    <property type="entry name" value="PERIOSTIN-RELATED"/>
    <property type="match status" value="1"/>
</dbReference>
<dbReference type="SUPFAM" id="SSF52799">
    <property type="entry name" value="(Phosphotyrosine protein) phosphatases II"/>
    <property type="match status" value="1"/>
</dbReference>
<dbReference type="InterPro" id="IPR036378">
    <property type="entry name" value="FAS1_dom_sf"/>
</dbReference>
<dbReference type="SMART" id="SM00554">
    <property type="entry name" value="FAS1"/>
    <property type="match status" value="1"/>
</dbReference>
<keyword evidence="3" id="KW-1185">Reference proteome</keyword>
<gene>
    <name evidence="2" type="ORF">KUTeg_021274</name>
</gene>
<dbReference type="Pfam" id="PF02469">
    <property type="entry name" value="Fasciclin"/>
    <property type="match status" value="1"/>
</dbReference>
<reference evidence="2 3" key="1">
    <citation type="submission" date="2022-12" db="EMBL/GenBank/DDBJ databases">
        <title>Chromosome-level genome of Tegillarca granosa.</title>
        <authorList>
            <person name="Kim J."/>
        </authorList>
    </citation>
    <scope>NUCLEOTIDE SEQUENCE [LARGE SCALE GENOMIC DNA]</scope>
    <source>
        <strain evidence="2">Teg-2019</strain>
        <tissue evidence="2">Adductor muscle</tissue>
    </source>
</reference>
<dbReference type="InterPro" id="IPR029021">
    <property type="entry name" value="Prot-tyrosine_phosphatase-like"/>
</dbReference>
<organism evidence="2 3">
    <name type="scientific">Tegillarca granosa</name>
    <name type="common">Malaysian cockle</name>
    <name type="synonym">Anadara granosa</name>
    <dbReference type="NCBI Taxonomy" id="220873"/>
    <lineage>
        <taxon>Eukaryota</taxon>
        <taxon>Metazoa</taxon>
        <taxon>Spiralia</taxon>
        <taxon>Lophotrochozoa</taxon>
        <taxon>Mollusca</taxon>
        <taxon>Bivalvia</taxon>
        <taxon>Autobranchia</taxon>
        <taxon>Pteriomorphia</taxon>
        <taxon>Arcoida</taxon>
        <taxon>Arcoidea</taxon>
        <taxon>Arcidae</taxon>
        <taxon>Tegillarca</taxon>
    </lineage>
</organism>
<proteinExistence type="predicted"/>
<dbReference type="Proteomes" id="UP001217089">
    <property type="component" value="Unassembled WGS sequence"/>
</dbReference>
<dbReference type="InterPro" id="IPR050904">
    <property type="entry name" value="Adhesion/Biosynth-related"/>
</dbReference>
<feature type="domain" description="FAS1" evidence="1">
    <location>
        <begin position="1"/>
        <end position="103"/>
    </location>
</feature>
<dbReference type="EMBL" id="JARBDR010000918">
    <property type="protein sequence ID" value="KAJ8302287.1"/>
    <property type="molecule type" value="Genomic_DNA"/>
</dbReference>
<comment type="caution">
    <text evidence="2">The sequence shown here is derived from an EMBL/GenBank/DDBJ whole genome shotgun (WGS) entry which is preliminary data.</text>
</comment>
<sequence>MTGNFTIFAPVDSAFTHTPADVLRNLLTDHSRLADVLKYHVVSGNVMSSAVRNDLLLPSLFSGKKIRLNDYDSGRVVTATGSKITQVDLQASNGVIHLIDRLMYPIPDESALQYLASKPNFTQLAYNAIRANIATELQCWFGRTGTYVPLICWDMLKSGRLEENFSLYEIIKPMREQRQSMIQTPF</sequence>
<protein>
    <recommendedName>
        <fullName evidence="1">FAS1 domain-containing protein</fullName>
    </recommendedName>
</protein>
<evidence type="ECO:0000313" key="3">
    <source>
        <dbReference type="Proteomes" id="UP001217089"/>
    </source>
</evidence>
<dbReference type="PROSITE" id="PS50213">
    <property type="entry name" value="FAS1"/>
    <property type="match status" value="1"/>
</dbReference>
<name>A0ABQ9EAD8_TEGGR</name>
<dbReference type="Gene3D" id="2.30.180.10">
    <property type="entry name" value="FAS1 domain"/>
    <property type="match status" value="1"/>
</dbReference>
<dbReference type="InterPro" id="IPR000782">
    <property type="entry name" value="FAS1_domain"/>
</dbReference>